<comment type="caution">
    <text evidence="2">The sequence shown here is derived from an EMBL/GenBank/DDBJ whole genome shotgun (WGS) entry which is preliminary data.</text>
</comment>
<feature type="compositionally biased region" description="Basic and acidic residues" evidence="1">
    <location>
        <begin position="1"/>
        <end position="10"/>
    </location>
</feature>
<dbReference type="AlphaFoldDB" id="A0A6A3F639"/>
<evidence type="ECO:0000313" key="4">
    <source>
        <dbReference type="EMBL" id="KAE9316419.1"/>
    </source>
</evidence>
<dbReference type="Proteomes" id="UP000429523">
    <property type="component" value="Unassembled WGS sequence"/>
</dbReference>
<organism evidence="2 5">
    <name type="scientific">Phytophthora fragariae</name>
    <dbReference type="NCBI Taxonomy" id="53985"/>
    <lineage>
        <taxon>Eukaryota</taxon>
        <taxon>Sar</taxon>
        <taxon>Stramenopiles</taxon>
        <taxon>Oomycota</taxon>
        <taxon>Peronosporomycetes</taxon>
        <taxon>Peronosporales</taxon>
        <taxon>Peronosporaceae</taxon>
        <taxon>Phytophthora</taxon>
    </lineage>
</organism>
<sequence>MPEKREKNDRPLPASRRSEYAAAAASFPGRASAPASCSCVLRCSSRPHDVLWRRRRGPSVSGEFPTTTSFSGELSPTTSFGIGPLPATIFSGSSSPFTTGSSGCGWLHRPLPDARALNQRARNVALQYARLKPYTV</sequence>
<feature type="compositionally biased region" description="Polar residues" evidence="1">
    <location>
        <begin position="64"/>
        <end position="77"/>
    </location>
</feature>
<feature type="region of interest" description="Disordered" evidence="1">
    <location>
        <begin position="1"/>
        <end position="33"/>
    </location>
</feature>
<dbReference type="EMBL" id="QXGC01000334">
    <property type="protein sequence ID" value="KAE9240154.1"/>
    <property type="molecule type" value="Genomic_DNA"/>
</dbReference>
<name>A0A6A3F639_9STRA</name>
<proteinExistence type="predicted"/>
<dbReference type="EMBL" id="QXGF01000403">
    <property type="protein sequence ID" value="KAE8940799.1"/>
    <property type="molecule type" value="Genomic_DNA"/>
</dbReference>
<accession>A0A6A3F639</accession>
<feature type="compositionally biased region" description="Low complexity" evidence="1">
    <location>
        <begin position="21"/>
        <end position="33"/>
    </location>
</feature>
<reference evidence="5 6" key="1">
    <citation type="submission" date="2018-08" db="EMBL/GenBank/DDBJ databases">
        <title>Genomic investigation of the strawberry pathogen Phytophthora fragariae indicates pathogenicity is determined by transcriptional variation in three key races.</title>
        <authorList>
            <person name="Adams T.M."/>
            <person name="Armitage A.D."/>
            <person name="Sobczyk M.K."/>
            <person name="Bates H.J."/>
            <person name="Dunwell J.M."/>
            <person name="Nellist C.F."/>
            <person name="Harrison R.J."/>
        </authorList>
    </citation>
    <scope>NUCLEOTIDE SEQUENCE [LARGE SCALE GENOMIC DNA]</scope>
    <source>
        <strain evidence="4 6">A4</strain>
        <strain evidence="3 7">BC-23</strain>
        <strain evidence="2 5">NOV-9</strain>
    </source>
</reference>
<evidence type="ECO:0000313" key="5">
    <source>
        <dbReference type="Proteomes" id="UP000429523"/>
    </source>
</evidence>
<protein>
    <submittedName>
        <fullName evidence="2">Uncharacterized protein</fullName>
    </submittedName>
</protein>
<evidence type="ECO:0000256" key="1">
    <source>
        <dbReference type="SAM" id="MobiDB-lite"/>
    </source>
</evidence>
<evidence type="ECO:0000313" key="6">
    <source>
        <dbReference type="Proteomes" id="UP000437068"/>
    </source>
</evidence>
<dbReference type="Proteomes" id="UP000476176">
    <property type="component" value="Unassembled WGS sequence"/>
</dbReference>
<gene>
    <name evidence="4" type="ORF">PF001_g7341</name>
    <name evidence="3" type="ORF">PF004_g7635</name>
    <name evidence="2" type="ORF">PF009_g9412</name>
</gene>
<evidence type="ECO:0000313" key="2">
    <source>
        <dbReference type="EMBL" id="KAE8940799.1"/>
    </source>
</evidence>
<dbReference type="Proteomes" id="UP000437068">
    <property type="component" value="Unassembled WGS sequence"/>
</dbReference>
<dbReference type="EMBL" id="QXGE01000310">
    <property type="protein sequence ID" value="KAE9316419.1"/>
    <property type="molecule type" value="Genomic_DNA"/>
</dbReference>
<evidence type="ECO:0000313" key="7">
    <source>
        <dbReference type="Proteomes" id="UP000476176"/>
    </source>
</evidence>
<evidence type="ECO:0000313" key="3">
    <source>
        <dbReference type="EMBL" id="KAE9240154.1"/>
    </source>
</evidence>
<feature type="region of interest" description="Disordered" evidence="1">
    <location>
        <begin position="56"/>
        <end position="77"/>
    </location>
</feature>